<name>A0A9X1DCY2_9SPHN</name>
<dbReference type="EMBL" id="JAHGAW010000008">
    <property type="protein sequence ID" value="MBT2187870.1"/>
    <property type="molecule type" value="Genomic_DNA"/>
</dbReference>
<feature type="compositionally biased region" description="Basic and acidic residues" evidence="1">
    <location>
        <begin position="7"/>
        <end position="17"/>
    </location>
</feature>
<feature type="region of interest" description="Disordered" evidence="1">
    <location>
        <begin position="1"/>
        <end position="24"/>
    </location>
</feature>
<organism evidence="3 4">
    <name type="scientific">Sphingobium nicotianae</name>
    <dbReference type="NCBI Taxonomy" id="2782607"/>
    <lineage>
        <taxon>Bacteria</taxon>
        <taxon>Pseudomonadati</taxon>
        <taxon>Pseudomonadota</taxon>
        <taxon>Alphaproteobacteria</taxon>
        <taxon>Sphingomonadales</taxon>
        <taxon>Sphingomonadaceae</taxon>
        <taxon>Sphingobium</taxon>
    </lineage>
</organism>
<evidence type="ECO:0000313" key="4">
    <source>
        <dbReference type="Proteomes" id="UP001138757"/>
    </source>
</evidence>
<dbReference type="RefSeq" id="WP_214624123.1">
    <property type="nucleotide sequence ID" value="NZ_JAHGAW010000008.1"/>
</dbReference>
<gene>
    <name evidence="3" type="ORF">KK488_13025</name>
</gene>
<evidence type="ECO:0000259" key="2">
    <source>
        <dbReference type="Pfam" id="PF07883"/>
    </source>
</evidence>
<protein>
    <submittedName>
        <fullName evidence="3">Cupin domain-containing protein</fullName>
    </submittedName>
</protein>
<dbReference type="SUPFAM" id="SSF51182">
    <property type="entry name" value="RmlC-like cupins"/>
    <property type="match status" value="1"/>
</dbReference>
<dbReference type="PANTHER" id="PTHR36156">
    <property type="entry name" value="SLR2101 PROTEIN"/>
    <property type="match status" value="1"/>
</dbReference>
<dbReference type="InterPro" id="IPR011051">
    <property type="entry name" value="RmlC_Cupin_sf"/>
</dbReference>
<dbReference type="AlphaFoldDB" id="A0A9X1DCY2"/>
<reference evidence="3" key="1">
    <citation type="submission" date="2021-05" db="EMBL/GenBank/DDBJ databases">
        <title>Genome of Sphingobium sp. strain.</title>
        <authorList>
            <person name="Fan R."/>
        </authorList>
    </citation>
    <scope>NUCLEOTIDE SEQUENCE</scope>
    <source>
        <strain evidence="3">H33</strain>
    </source>
</reference>
<dbReference type="PANTHER" id="PTHR36156:SF2">
    <property type="entry name" value="CUPIN TYPE-2 DOMAIN-CONTAINING PROTEIN"/>
    <property type="match status" value="1"/>
</dbReference>
<comment type="caution">
    <text evidence="3">The sequence shown here is derived from an EMBL/GenBank/DDBJ whole genome shotgun (WGS) entry which is preliminary data.</text>
</comment>
<dbReference type="CDD" id="cd02231">
    <property type="entry name" value="cupin_BLL6423-like"/>
    <property type="match status" value="1"/>
</dbReference>
<accession>A0A9X1DCY2</accession>
<keyword evidence="4" id="KW-1185">Reference proteome</keyword>
<feature type="domain" description="Cupin type-2" evidence="2">
    <location>
        <begin position="104"/>
        <end position="171"/>
    </location>
</feature>
<sequence>MFTFSDRAGERDEEDRTVMAQSSEQYPNLRRVITGHDEQGRSVAMIDGPCNFLGAGTDGWRFQDIWSHRILPAPIDPTEADPTANPLDTGVVEHGLFVRISDVPPTRPGEKPYMHRTNSVDYLHVLEGEITMLLSDGVEPVILRKGDTILQRATDHAWVNHTDKHCRLFIVMIAGRATQALENLIGPVPLWDPAGRARAQDDQAKSDD</sequence>
<dbReference type="Gene3D" id="2.60.120.10">
    <property type="entry name" value="Jelly Rolls"/>
    <property type="match status" value="1"/>
</dbReference>
<proteinExistence type="predicted"/>
<evidence type="ECO:0000256" key="1">
    <source>
        <dbReference type="SAM" id="MobiDB-lite"/>
    </source>
</evidence>
<dbReference type="InterPro" id="IPR014710">
    <property type="entry name" value="RmlC-like_jellyroll"/>
</dbReference>
<dbReference type="Pfam" id="PF07883">
    <property type="entry name" value="Cupin_2"/>
    <property type="match status" value="1"/>
</dbReference>
<dbReference type="InterPro" id="IPR013096">
    <property type="entry name" value="Cupin_2"/>
</dbReference>
<dbReference type="InterPro" id="IPR047142">
    <property type="entry name" value="OryJ/VirC-like"/>
</dbReference>
<evidence type="ECO:0000313" key="3">
    <source>
        <dbReference type="EMBL" id="MBT2187870.1"/>
    </source>
</evidence>
<dbReference type="Proteomes" id="UP001138757">
    <property type="component" value="Unassembled WGS sequence"/>
</dbReference>